<gene>
    <name evidence="1" type="ORF">ALEPTO_LOCUS12336</name>
</gene>
<name>A0A9N9I6Y0_9GLOM</name>
<evidence type="ECO:0000313" key="2">
    <source>
        <dbReference type="Proteomes" id="UP000789508"/>
    </source>
</evidence>
<feature type="non-terminal residue" evidence="1">
    <location>
        <position position="1"/>
    </location>
</feature>
<evidence type="ECO:0000313" key="1">
    <source>
        <dbReference type="EMBL" id="CAG8723198.1"/>
    </source>
</evidence>
<dbReference type="AlphaFoldDB" id="A0A9N9I6Y0"/>
<dbReference type="EMBL" id="CAJVPS010027089">
    <property type="protein sequence ID" value="CAG8723198.1"/>
    <property type="molecule type" value="Genomic_DNA"/>
</dbReference>
<keyword evidence="2" id="KW-1185">Reference proteome</keyword>
<protein>
    <submittedName>
        <fullName evidence="1">1908_t:CDS:1</fullName>
    </submittedName>
</protein>
<organism evidence="1 2">
    <name type="scientific">Ambispora leptoticha</name>
    <dbReference type="NCBI Taxonomy" id="144679"/>
    <lineage>
        <taxon>Eukaryota</taxon>
        <taxon>Fungi</taxon>
        <taxon>Fungi incertae sedis</taxon>
        <taxon>Mucoromycota</taxon>
        <taxon>Glomeromycotina</taxon>
        <taxon>Glomeromycetes</taxon>
        <taxon>Archaeosporales</taxon>
        <taxon>Ambisporaceae</taxon>
        <taxon>Ambispora</taxon>
    </lineage>
</organism>
<reference evidence="1" key="1">
    <citation type="submission" date="2021-06" db="EMBL/GenBank/DDBJ databases">
        <authorList>
            <person name="Kallberg Y."/>
            <person name="Tangrot J."/>
            <person name="Rosling A."/>
        </authorList>
    </citation>
    <scope>NUCLEOTIDE SEQUENCE</scope>
    <source>
        <strain evidence="1">FL130A</strain>
    </source>
</reference>
<comment type="caution">
    <text evidence="1">The sequence shown here is derived from an EMBL/GenBank/DDBJ whole genome shotgun (WGS) entry which is preliminary data.</text>
</comment>
<proteinExistence type="predicted"/>
<sequence length="39" mass="4862">SQRKIEMLENVVRQREDEVRKRVVRRLKDDVASVFQRYE</sequence>
<accession>A0A9N9I6Y0</accession>
<dbReference type="Proteomes" id="UP000789508">
    <property type="component" value="Unassembled WGS sequence"/>
</dbReference>